<dbReference type="SMART" id="SM01381">
    <property type="entry name" value="7TM_GPCR_Srsx"/>
    <property type="match status" value="1"/>
</dbReference>
<feature type="transmembrane region" description="Helical" evidence="6">
    <location>
        <begin position="44"/>
        <end position="66"/>
    </location>
</feature>
<dbReference type="AlphaFoldDB" id="A0A914QPP8"/>
<evidence type="ECO:0000256" key="3">
    <source>
        <dbReference type="ARBA" id="ARBA00022692"/>
    </source>
</evidence>
<keyword evidence="2" id="KW-1003">Cell membrane</keyword>
<dbReference type="InterPro" id="IPR019424">
    <property type="entry name" value="7TM_GPCR_Srsx"/>
</dbReference>
<dbReference type="InterPro" id="IPR017452">
    <property type="entry name" value="GPCR_Rhodpsn_7TM"/>
</dbReference>
<dbReference type="PANTHER" id="PTHR22750">
    <property type="entry name" value="G-PROTEIN COUPLED RECEPTOR"/>
    <property type="match status" value="1"/>
</dbReference>
<evidence type="ECO:0000313" key="9">
    <source>
        <dbReference type="WBParaSite" id="PDA_v2.g5360.t1"/>
    </source>
</evidence>
<dbReference type="Gene3D" id="1.20.1070.10">
    <property type="entry name" value="Rhodopsin 7-helix transmembrane proteins"/>
    <property type="match status" value="1"/>
</dbReference>
<dbReference type="SUPFAM" id="SSF81321">
    <property type="entry name" value="Family A G protein-coupled receptor-like"/>
    <property type="match status" value="1"/>
</dbReference>
<keyword evidence="3 6" id="KW-0812">Transmembrane</keyword>
<protein>
    <submittedName>
        <fullName evidence="9">G-protein coupled receptors family 1 profile domain-containing protein</fullName>
    </submittedName>
</protein>
<comment type="subcellular location">
    <subcellularLocation>
        <location evidence="1">Cell membrane</location>
        <topology evidence="1">Multi-pass membrane protein</topology>
    </subcellularLocation>
</comment>
<dbReference type="CDD" id="cd00637">
    <property type="entry name" value="7tm_classA_rhodopsin-like"/>
    <property type="match status" value="1"/>
</dbReference>
<feature type="domain" description="G-protein coupled receptors family 1 profile" evidence="7">
    <location>
        <begin position="23"/>
        <end position="269"/>
    </location>
</feature>
<keyword evidence="8" id="KW-1185">Reference proteome</keyword>
<sequence>MDFDQTIYAQIFRFILGFICVFGNIFILCLFSRYKKLRKAPYNVLVALLAIADLLLGIGVLIRGSYGIYTVTNNIHVFTKRSCQLANIVSGIGISTNQAIIIGVAADRLTAVWHPTTYTKNFSMINPTISFTIALIYSIVLSYISIAGSNPDDLITVCSMAPASTQLFTYTFATTSGIQGILVNCIYIASIILVKKRLTIIGNGSSSTSRKVFIYVSLILITQIIFWEIPIIFLIVSMIFQFSSGTKAYVTLAIGFGSALNAAIGTLICIFKNHELREYTKAFFGKRNSVASFGHSLKNAQTNTIGTSRNNSIFVAVT</sequence>
<dbReference type="GO" id="GO:0004930">
    <property type="term" value="F:G protein-coupled receptor activity"/>
    <property type="evidence" value="ECO:0007669"/>
    <property type="project" value="InterPro"/>
</dbReference>
<keyword evidence="4 6" id="KW-1133">Transmembrane helix</keyword>
<keyword evidence="5 6" id="KW-0472">Membrane</keyword>
<organism evidence="8 9">
    <name type="scientific">Panagrolaimus davidi</name>
    <dbReference type="NCBI Taxonomy" id="227884"/>
    <lineage>
        <taxon>Eukaryota</taxon>
        <taxon>Metazoa</taxon>
        <taxon>Ecdysozoa</taxon>
        <taxon>Nematoda</taxon>
        <taxon>Chromadorea</taxon>
        <taxon>Rhabditida</taxon>
        <taxon>Tylenchina</taxon>
        <taxon>Panagrolaimomorpha</taxon>
        <taxon>Panagrolaimoidea</taxon>
        <taxon>Panagrolaimidae</taxon>
        <taxon>Panagrolaimus</taxon>
    </lineage>
</organism>
<evidence type="ECO:0000259" key="7">
    <source>
        <dbReference type="PROSITE" id="PS50262"/>
    </source>
</evidence>
<dbReference type="Pfam" id="PF10320">
    <property type="entry name" value="7TM_GPCR_Srsx"/>
    <property type="match status" value="1"/>
</dbReference>
<evidence type="ECO:0000256" key="6">
    <source>
        <dbReference type="SAM" id="Phobius"/>
    </source>
</evidence>
<feature type="transmembrane region" description="Helical" evidence="6">
    <location>
        <begin position="167"/>
        <end position="193"/>
    </location>
</feature>
<evidence type="ECO:0000256" key="5">
    <source>
        <dbReference type="ARBA" id="ARBA00023136"/>
    </source>
</evidence>
<dbReference type="InterPro" id="IPR000276">
    <property type="entry name" value="GPCR_Rhodpsn"/>
</dbReference>
<dbReference type="PROSITE" id="PS50262">
    <property type="entry name" value="G_PROTEIN_RECEP_F1_2"/>
    <property type="match status" value="1"/>
</dbReference>
<feature type="transmembrane region" description="Helical" evidence="6">
    <location>
        <begin position="12"/>
        <end position="32"/>
    </location>
</feature>
<dbReference type="GO" id="GO:0005886">
    <property type="term" value="C:plasma membrane"/>
    <property type="evidence" value="ECO:0007669"/>
    <property type="project" value="UniProtKB-SubCell"/>
</dbReference>
<dbReference type="Proteomes" id="UP000887578">
    <property type="component" value="Unplaced"/>
</dbReference>
<accession>A0A914QPP8</accession>
<feature type="transmembrane region" description="Helical" evidence="6">
    <location>
        <begin position="127"/>
        <end position="147"/>
    </location>
</feature>
<name>A0A914QPP8_9BILA</name>
<feature type="transmembrane region" description="Helical" evidence="6">
    <location>
        <begin position="86"/>
        <end position="106"/>
    </location>
</feature>
<feature type="transmembrane region" description="Helical" evidence="6">
    <location>
        <begin position="213"/>
        <end position="242"/>
    </location>
</feature>
<evidence type="ECO:0000256" key="4">
    <source>
        <dbReference type="ARBA" id="ARBA00022989"/>
    </source>
</evidence>
<evidence type="ECO:0000256" key="2">
    <source>
        <dbReference type="ARBA" id="ARBA00022475"/>
    </source>
</evidence>
<evidence type="ECO:0000313" key="8">
    <source>
        <dbReference type="Proteomes" id="UP000887578"/>
    </source>
</evidence>
<evidence type="ECO:0000256" key="1">
    <source>
        <dbReference type="ARBA" id="ARBA00004651"/>
    </source>
</evidence>
<dbReference type="WBParaSite" id="PDA_v2.g5360.t1">
    <property type="protein sequence ID" value="PDA_v2.g5360.t1"/>
    <property type="gene ID" value="PDA_v2.g5360"/>
</dbReference>
<reference evidence="9" key="1">
    <citation type="submission" date="2022-11" db="UniProtKB">
        <authorList>
            <consortium name="WormBaseParasite"/>
        </authorList>
    </citation>
    <scope>IDENTIFICATION</scope>
</reference>
<feature type="transmembrane region" description="Helical" evidence="6">
    <location>
        <begin position="248"/>
        <end position="271"/>
    </location>
</feature>
<proteinExistence type="predicted"/>